<dbReference type="EMBL" id="BLPF01000001">
    <property type="protein sequence ID" value="GFJ77588.1"/>
    <property type="molecule type" value="Genomic_DNA"/>
</dbReference>
<feature type="transmembrane region" description="Helical" evidence="1">
    <location>
        <begin position="78"/>
        <end position="97"/>
    </location>
</feature>
<keyword evidence="3" id="KW-1185">Reference proteome</keyword>
<dbReference type="RefSeq" id="WP_173055065.1">
    <property type="nucleotide sequence ID" value="NZ_BAABGO010000024.1"/>
</dbReference>
<reference evidence="2 3" key="1">
    <citation type="submission" date="2020-03" db="EMBL/GenBank/DDBJ databases">
        <title>Whole genome shotgun sequence of Phytohabitans houttuyneae NBRC 108639.</title>
        <authorList>
            <person name="Komaki H."/>
            <person name="Tamura T."/>
        </authorList>
    </citation>
    <scope>NUCLEOTIDE SEQUENCE [LARGE SCALE GENOMIC DNA]</scope>
    <source>
        <strain evidence="2 3">NBRC 108639</strain>
    </source>
</reference>
<feature type="transmembrane region" description="Helical" evidence="1">
    <location>
        <begin position="12"/>
        <end position="32"/>
    </location>
</feature>
<evidence type="ECO:0000313" key="2">
    <source>
        <dbReference type="EMBL" id="GFJ77588.1"/>
    </source>
</evidence>
<comment type="caution">
    <text evidence="2">The sequence shown here is derived from an EMBL/GenBank/DDBJ whole genome shotgun (WGS) entry which is preliminary data.</text>
</comment>
<reference evidence="2 3" key="2">
    <citation type="submission" date="2020-03" db="EMBL/GenBank/DDBJ databases">
        <authorList>
            <person name="Ichikawa N."/>
            <person name="Kimura A."/>
            <person name="Kitahashi Y."/>
            <person name="Uohara A."/>
        </authorList>
    </citation>
    <scope>NUCLEOTIDE SEQUENCE [LARGE SCALE GENOMIC DNA]</scope>
    <source>
        <strain evidence="2 3">NBRC 108639</strain>
    </source>
</reference>
<keyword evidence="1" id="KW-0472">Membrane</keyword>
<organism evidence="2 3">
    <name type="scientific">Phytohabitans houttuyneae</name>
    <dbReference type="NCBI Taxonomy" id="1076126"/>
    <lineage>
        <taxon>Bacteria</taxon>
        <taxon>Bacillati</taxon>
        <taxon>Actinomycetota</taxon>
        <taxon>Actinomycetes</taxon>
        <taxon>Micromonosporales</taxon>
        <taxon>Micromonosporaceae</taxon>
    </lineage>
</organism>
<proteinExistence type="predicted"/>
<keyword evidence="1" id="KW-0812">Transmembrane</keyword>
<dbReference type="Proteomes" id="UP000482800">
    <property type="component" value="Unassembled WGS sequence"/>
</dbReference>
<evidence type="ECO:0000256" key="1">
    <source>
        <dbReference type="SAM" id="Phobius"/>
    </source>
</evidence>
<keyword evidence="1" id="KW-1133">Transmembrane helix</keyword>
<gene>
    <name evidence="2" type="ORF">Phou_017680</name>
</gene>
<sequence length="209" mass="23286">MHNRTTFLVGAKYLFWVFFLAVYTPFFVAAHARYTFGVSRADAKYTRAQCETISWCGDNHDAFEVAQMTLMRAVAGEIWVSAIAVLLIDAIFLLLATRHLRGRQVTASKARSWWRVQLVIVVASLTIYLALLAIGARALHRIPENARLVPYQEAFSSPFADAAMIYYIAVFVAVNVISLVLNRALSRRLAAGNPAVPAQRSARVLVPED</sequence>
<dbReference type="AlphaFoldDB" id="A0A6V8K5L1"/>
<evidence type="ECO:0000313" key="3">
    <source>
        <dbReference type="Proteomes" id="UP000482800"/>
    </source>
</evidence>
<feature type="transmembrane region" description="Helical" evidence="1">
    <location>
        <begin position="118"/>
        <end position="139"/>
    </location>
</feature>
<feature type="transmembrane region" description="Helical" evidence="1">
    <location>
        <begin position="159"/>
        <end position="181"/>
    </location>
</feature>
<name>A0A6V8K5L1_9ACTN</name>
<protein>
    <submittedName>
        <fullName evidence="2">Uncharacterized protein</fullName>
    </submittedName>
</protein>
<accession>A0A6V8K5L1</accession>